<dbReference type="PANTHER" id="PTHR11579:SF9">
    <property type="entry name" value="PROTEIN-L-ISOASPARTATE O-METHYLTRANSFERASE"/>
    <property type="match status" value="1"/>
</dbReference>
<dbReference type="RefSeq" id="XP_026742895.1">
    <property type="nucleotide sequence ID" value="XM_026887094.1"/>
</dbReference>
<proteinExistence type="inferred from homology"/>
<dbReference type="Proteomes" id="UP000322000">
    <property type="component" value="Chromosome 22"/>
</dbReference>
<dbReference type="KEGG" id="tnl:113504677"/>
<comment type="similarity">
    <text evidence="1">Belongs to the methyltransferase superfamily. L-isoaspartyl/D-aspartyl protein methyltransferase family.</text>
</comment>
<feature type="compositionally biased region" description="Low complexity" evidence="2">
    <location>
        <begin position="435"/>
        <end position="446"/>
    </location>
</feature>
<evidence type="ECO:0000256" key="2">
    <source>
        <dbReference type="SAM" id="MobiDB-lite"/>
    </source>
</evidence>
<dbReference type="SUPFAM" id="SSF53335">
    <property type="entry name" value="S-adenosyl-L-methionine-dependent methyltransferases"/>
    <property type="match status" value="1"/>
</dbReference>
<feature type="region of interest" description="Disordered" evidence="2">
    <location>
        <begin position="331"/>
        <end position="461"/>
    </location>
</feature>
<accession>A0A7E5WQ69</accession>
<dbReference type="GO" id="GO:0004719">
    <property type="term" value="F:protein-L-isoaspartate (D-aspartate) O-methyltransferase activity"/>
    <property type="evidence" value="ECO:0007669"/>
    <property type="project" value="InterPro"/>
</dbReference>
<feature type="compositionally biased region" description="Basic residues" evidence="2">
    <location>
        <begin position="644"/>
        <end position="653"/>
    </location>
</feature>
<feature type="compositionally biased region" description="Low complexity" evidence="2">
    <location>
        <begin position="402"/>
        <end position="416"/>
    </location>
</feature>
<dbReference type="Gene3D" id="3.40.50.150">
    <property type="entry name" value="Vaccinia Virus protein VP39"/>
    <property type="match status" value="1"/>
</dbReference>
<name>A0A7E5WQ69_TRINI</name>
<sequence length="702" mass="76503">MGGAVSSGRDNNELIDNLMGSNYIRTRMVERVFRSLDRADYMTPEARDQAYKDLAWRNGPLHMSAPCIYSEVLEGLELRPGLSFLNIGSGTGYFSTLVGLVLGSGGINHGVEVHPYVVEYSIKKLGQFIENSPTLDEFDFCEPKFYCGNGLCVAPLPTPYDRVYCGAGCPEEYQSYFKLLIKVGGVLVMPLNDNLVQIKRNGVDEWSSRNLLNVSFATLKIPTHEEAGEIIKLEEQTPARLQVLARAVVRGAMRAALLARHPHLREPPARRPPPAATCPRRICIPIEDDSDVEGLNALHDLDHVNGANEMNALLSLVLSMGQNRVAGALRFDSIDSPSDSSADEAEGDAGDGDDGDDGDDHPDRPDGQVEAENQTVHSPDCPLHESRPIVLEISQRPQPGPSSDTRSKTTQTSKTQKLPEVPDPEWLEHPERPLPGQSPSPERQQPSPLPDADDNPECSEEYHKLARSCRGLLTFEFQDERRNPPQTICLGGPSTSSDAGSSTDTETRKGPDSIGVPAEVEIYLGKDSPGTSHDMEWKTSVTQNDVSTSEDETTETSKELKRKKLDSGIGEGTTTSSGSSPVKSESIEDTSDGDLGRSDNLSDEIDDDDTNCRRRLQKRGRGALGGQSASTSGSGSADEGAGGGRRRCKRRAGARPEGARPRRGGADARRVRLSILMKRGVKELPLPYALKKYVNLGRCFEF</sequence>
<evidence type="ECO:0000313" key="4">
    <source>
        <dbReference type="RefSeq" id="XP_026742895.1"/>
    </source>
</evidence>
<keyword evidence="3" id="KW-1185">Reference proteome</keyword>
<dbReference type="PANTHER" id="PTHR11579">
    <property type="entry name" value="PROTEIN-L-ISOASPARTATE O-METHYLTRANSFERASE"/>
    <property type="match status" value="1"/>
</dbReference>
<reference evidence="4" key="1">
    <citation type="submission" date="2025-08" db="UniProtKB">
        <authorList>
            <consortium name="RefSeq"/>
        </authorList>
    </citation>
    <scope>IDENTIFICATION</scope>
</reference>
<feature type="compositionally biased region" description="Low complexity" evidence="2">
    <location>
        <begin position="491"/>
        <end position="504"/>
    </location>
</feature>
<organism evidence="3 4">
    <name type="scientific">Trichoplusia ni</name>
    <name type="common">Cabbage looper</name>
    <dbReference type="NCBI Taxonomy" id="7111"/>
    <lineage>
        <taxon>Eukaryota</taxon>
        <taxon>Metazoa</taxon>
        <taxon>Ecdysozoa</taxon>
        <taxon>Arthropoda</taxon>
        <taxon>Hexapoda</taxon>
        <taxon>Insecta</taxon>
        <taxon>Pterygota</taxon>
        <taxon>Neoptera</taxon>
        <taxon>Endopterygota</taxon>
        <taxon>Lepidoptera</taxon>
        <taxon>Glossata</taxon>
        <taxon>Ditrysia</taxon>
        <taxon>Noctuoidea</taxon>
        <taxon>Noctuidae</taxon>
        <taxon>Plusiinae</taxon>
        <taxon>Trichoplusia</taxon>
    </lineage>
</organism>
<feature type="compositionally biased region" description="Low complexity" evidence="2">
    <location>
        <begin position="626"/>
        <end position="639"/>
    </location>
</feature>
<dbReference type="Pfam" id="PF01135">
    <property type="entry name" value="PCMT"/>
    <property type="match status" value="1"/>
</dbReference>
<feature type="compositionally biased region" description="Acidic residues" evidence="2">
    <location>
        <begin position="341"/>
        <end position="360"/>
    </location>
</feature>
<dbReference type="GO" id="GO:0005737">
    <property type="term" value="C:cytoplasm"/>
    <property type="evidence" value="ECO:0007669"/>
    <property type="project" value="TreeGrafter"/>
</dbReference>
<feature type="region of interest" description="Disordered" evidence="2">
    <location>
        <begin position="475"/>
        <end position="669"/>
    </location>
</feature>
<evidence type="ECO:0000313" key="3">
    <source>
        <dbReference type="Proteomes" id="UP000322000"/>
    </source>
</evidence>
<dbReference type="OrthoDB" id="10257972at2759"/>
<feature type="compositionally biased region" description="Basic and acidic residues" evidence="2">
    <location>
        <begin position="657"/>
        <end position="669"/>
    </location>
</feature>
<dbReference type="InParanoid" id="A0A7E5WQ69"/>
<evidence type="ECO:0000256" key="1">
    <source>
        <dbReference type="ARBA" id="ARBA00005369"/>
    </source>
</evidence>
<protein>
    <submittedName>
        <fullName evidence="4">Uncharacterized protein LOC113504677</fullName>
    </submittedName>
</protein>
<feature type="compositionally biased region" description="Low complexity" evidence="2">
    <location>
        <begin position="572"/>
        <end position="584"/>
    </location>
</feature>
<dbReference type="InterPro" id="IPR000682">
    <property type="entry name" value="PCMT"/>
</dbReference>
<dbReference type="GeneID" id="113504677"/>
<dbReference type="InterPro" id="IPR029063">
    <property type="entry name" value="SAM-dependent_MTases_sf"/>
</dbReference>
<dbReference type="AlphaFoldDB" id="A0A7E5WQ69"/>
<gene>
    <name evidence="4" type="primary">LOC113504677</name>
</gene>